<name>A0ABV1R8T2_9HYPH</name>
<feature type="domain" description="AB hydrolase-1" evidence="8">
    <location>
        <begin position="88"/>
        <end position="365"/>
    </location>
</feature>
<comment type="pathway">
    <text evidence="1">Biopolymer metabolism; poly-(R)-3-hydroxybutanoate biosynthesis.</text>
</comment>
<accession>A0ABV1R8T2</accession>
<dbReference type="InterPro" id="IPR010125">
    <property type="entry name" value="PHA_synth_III_C"/>
</dbReference>
<evidence type="ECO:0000256" key="5">
    <source>
        <dbReference type="ARBA" id="ARBA00023315"/>
    </source>
</evidence>
<evidence type="ECO:0000259" key="8">
    <source>
        <dbReference type="Pfam" id="PF00561"/>
    </source>
</evidence>
<dbReference type="InterPro" id="IPR029058">
    <property type="entry name" value="AB_hydrolase_fold"/>
</dbReference>
<dbReference type="Gene3D" id="3.40.50.1820">
    <property type="entry name" value="alpha/beta hydrolase"/>
    <property type="match status" value="1"/>
</dbReference>
<sequence>MADKGTTDTGEAGRDAPKAPTAPLPLNPAEMLAEVAELGRRISAGAKLFSDVRDADVQIATTPKDLVWSQDKVSLYRYRPLAESKGLPPVLIVYGLIGRYTMADLQEDRSLVRNLLNLGLDLYVVDWGNPGRADRYVTIDDYVDDYLAECVAFIGQAAGREKINLLGICEGGVFTTCYAALYPERVNAMVLTITPIDFHADTRETRAGHGFINVWTRSLSPEDVDRLIDAQGSLPGAFMGSVFSMMTPMRTMTKYNLDLLDALDDKKKFLNFLRMEKWIADRPDHPGEAAKQWLKDLYQDNKLVQSTFALGGRTVDLKRIACPVLNVFAQDDHIIPPATSQALKDKIGTDDYTELGLPGGHVGVFVGGKAQKLLGSGIADWLGARG</sequence>
<evidence type="ECO:0000256" key="6">
    <source>
        <dbReference type="ARBA" id="ARBA00033356"/>
    </source>
</evidence>
<dbReference type="RefSeq" id="WP_350380486.1">
    <property type="nucleotide sequence ID" value="NZ_JBELQD010000039.1"/>
</dbReference>
<reference evidence="9" key="1">
    <citation type="submission" date="2024-06" db="EMBL/GenBank/DDBJ databases">
        <authorList>
            <person name="Campbell A.G."/>
        </authorList>
    </citation>
    <scope>NUCLEOTIDE SEQUENCE</scope>
    <source>
        <strain evidence="9">EM17</strain>
    </source>
</reference>
<evidence type="ECO:0000256" key="1">
    <source>
        <dbReference type="ARBA" id="ARBA00004683"/>
    </source>
</evidence>
<evidence type="ECO:0000256" key="4">
    <source>
        <dbReference type="ARBA" id="ARBA00022752"/>
    </source>
</evidence>
<evidence type="ECO:0000313" key="10">
    <source>
        <dbReference type="Proteomes" id="UP001432995"/>
    </source>
</evidence>
<keyword evidence="4" id="KW-0583">PHB biosynthesis</keyword>
<dbReference type="InterPro" id="IPR000073">
    <property type="entry name" value="AB_hydrolase_1"/>
</dbReference>
<evidence type="ECO:0000256" key="3">
    <source>
        <dbReference type="ARBA" id="ARBA00022679"/>
    </source>
</evidence>
<feature type="compositionally biased region" description="Basic and acidic residues" evidence="7">
    <location>
        <begin position="1"/>
        <end position="17"/>
    </location>
</feature>
<dbReference type="Proteomes" id="UP001432995">
    <property type="component" value="Unassembled WGS sequence"/>
</dbReference>
<dbReference type="Pfam" id="PF00561">
    <property type="entry name" value="Abhydrolase_1"/>
    <property type="match status" value="1"/>
</dbReference>
<dbReference type="PANTHER" id="PTHR36837:SF2">
    <property type="entry name" value="POLY(3-HYDROXYALKANOATE) POLYMERASE SUBUNIT PHAC"/>
    <property type="match status" value="1"/>
</dbReference>
<feature type="region of interest" description="Disordered" evidence="7">
    <location>
        <begin position="1"/>
        <end position="26"/>
    </location>
</feature>
<dbReference type="PANTHER" id="PTHR36837">
    <property type="entry name" value="POLY(3-HYDROXYALKANOATE) POLYMERASE SUBUNIT PHAC"/>
    <property type="match status" value="1"/>
</dbReference>
<keyword evidence="3" id="KW-0808">Transferase</keyword>
<dbReference type="InterPro" id="IPR051321">
    <property type="entry name" value="PHA/PHB_synthase"/>
</dbReference>
<keyword evidence="10" id="KW-1185">Reference proteome</keyword>
<gene>
    <name evidence="9" type="primary">phaC</name>
    <name evidence="9" type="ORF">ABS770_23365</name>
</gene>
<proteinExistence type="predicted"/>
<dbReference type="SUPFAM" id="SSF53474">
    <property type="entry name" value="alpha/beta-Hydrolases"/>
    <property type="match status" value="1"/>
</dbReference>
<protein>
    <recommendedName>
        <fullName evidence="2">Poly(3-hydroxyalkanoate) polymerase subunit PhaC</fullName>
    </recommendedName>
    <alternativeName>
        <fullName evidence="6">PHB synthase subunit PhaC</fullName>
    </alternativeName>
</protein>
<evidence type="ECO:0000256" key="7">
    <source>
        <dbReference type="SAM" id="MobiDB-lite"/>
    </source>
</evidence>
<comment type="caution">
    <text evidence="9">The sequence shown here is derived from an EMBL/GenBank/DDBJ whole genome shotgun (WGS) entry which is preliminary data.</text>
</comment>
<evidence type="ECO:0000256" key="2">
    <source>
        <dbReference type="ARBA" id="ARBA00019065"/>
    </source>
</evidence>
<organism evidence="9 10">
    <name type="scientific">Methylobacterium brachiatum</name>
    <dbReference type="NCBI Taxonomy" id="269660"/>
    <lineage>
        <taxon>Bacteria</taxon>
        <taxon>Pseudomonadati</taxon>
        <taxon>Pseudomonadota</taxon>
        <taxon>Alphaproteobacteria</taxon>
        <taxon>Hyphomicrobiales</taxon>
        <taxon>Methylobacteriaceae</taxon>
        <taxon>Methylobacterium</taxon>
    </lineage>
</organism>
<dbReference type="NCBIfam" id="TIGR01836">
    <property type="entry name" value="PHA_synth_III_C"/>
    <property type="match status" value="1"/>
</dbReference>
<dbReference type="EMBL" id="JBELQD010000039">
    <property type="protein sequence ID" value="MER2291195.1"/>
    <property type="molecule type" value="Genomic_DNA"/>
</dbReference>
<keyword evidence="5" id="KW-0012">Acyltransferase</keyword>
<evidence type="ECO:0000313" key="9">
    <source>
        <dbReference type="EMBL" id="MER2291195.1"/>
    </source>
</evidence>